<feature type="signal peptide" evidence="2">
    <location>
        <begin position="1"/>
        <end position="20"/>
    </location>
</feature>
<evidence type="ECO:0000256" key="2">
    <source>
        <dbReference type="SAM" id="SignalP"/>
    </source>
</evidence>
<gene>
    <name evidence="3" type="ORF">EV702DRAFT_607161</name>
</gene>
<evidence type="ECO:0000313" key="4">
    <source>
        <dbReference type="Proteomes" id="UP000714275"/>
    </source>
</evidence>
<keyword evidence="4" id="KW-1185">Reference proteome</keyword>
<feature type="transmembrane region" description="Helical" evidence="1">
    <location>
        <begin position="177"/>
        <end position="196"/>
    </location>
</feature>
<organism evidence="3 4">
    <name type="scientific">Suillus placidus</name>
    <dbReference type="NCBI Taxonomy" id="48579"/>
    <lineage>
        <taxon>Eukaryota</taxon>
        <taxon>Fungi</taxon>
        <taxon>Dikarya</taxon>
        <taxon>Basidiomycota</taxon>
        <taxon>Agaricomycotina</taxon>
        <taxon>Agaricomycetes</taxon>
        <taxon>Agaricomycetidae</taxon>
        <taxon>Boletales</taxon>
        <taxon>Suillineae</taxon>
        <taxon>Suillaceae</taxon>
        <taxon>Suillus</taxon>
    </lineage>
</organism>
<dbReference type="OrthoDB" id="3257429at2759"/>
<keyword evidence="1" id="KW-1133">Transmembrane helix</keyword>
<proteinExistence type="predicted"/>
<sequence length="197" mass="19881">MKSVLLAAITLCASWAYAQTLTVTNINGATVVEVVTVNPINGLATTQTLQTINTALTTTSLTTNTLSTTTTTTSNGVLQTIATTSTTQQNQGPVEQPGSTVLIPGGPTPYTYTTTNAAGSTVAVLATFTPTGPATALPTPTTTGTIINYSSYLASVGTSAAATSGATRRAFSLSSGWYGLVASTMLGIGGGAWFIML</sequence>
<evidence type="ECO:0000313" key="3">
    <source>
        <dbReference type="EMBL" id="KAG1781786.1"/>
    </source>
</evidence>
<reference evidence="3" key="1">
    <citation type="journal article" date="2020" name="New Phytol.">
        <title>Comparative genomics reveals dynamic genome evolution in host specialist ectomycorrhizal fungi.</title>
        <authorList>
            <person name="Lofgren L.A."/>
            <person name="Nguyen N.H."/>
            <person name="Vilgalys R."/>
            <person name="Ruytinx J."/>
            <person name="Liao H.L."/>
            <person name="Branco S."/>
            <person name="Kuo A."/>
            <person name="LaButti K."/>
            <person name="Lipzen A."/>
            <person name="Andreopoulos W."/>
            <person name="Pangilinan J."/>
            <person name="Riley R."/>
            <person name="Hundley H."/>
            <person name="Na H."/>
            <person name="Barry K."/>
            <person name="Grigoriev I.V."/>
            <person name="Stajich J.E."/>
            <person name="Kennedy P.G."/>
        </authorList>
    </citation>
    <scope>NUCLEOTIDE SEQUENCE</scope>
    <source>
        <strain evidence="3">DOB743</strain>
    </source>
</reference>
<accession>A0A9P7D7U7</accession>
<name>A0A9P7D7U7_9AGAM</name>
<protein>
    <submittedName>
        <fullName evidence="3">Uncharacterized protein</fullName>
    </submittedName>
</protein>
<dbReference type="EMBL" id="JABBWD010000005">
    <property type="protein sequence ID" value="KAG1781786.1"/>
    <property type="molecule type" value="Genomic_DNA"/>
</dbReference>
<evidence type="ECO:0000256" key="1">
    <source>
        <dbReference type="SAM" id="Phobius"/>
    </source>
</evidence>
<dbReference type="AlphaFoldDB" id="A0A9P7D7U7"/>
<keyword evidence="2" id="KW-0732">Signal</keyword>
<comment type="caution">
    <text evidence="3">The sequence shown here is derived from an EMBL/GenBank/DDBJ whole genome shotgun (WGS) entry which is preliminary data.</text>
</comment>
<keyword evidence="1" id="KW-0472">Membrane</keyword>
<dbReference type="Proteomes" id="UP000714275">
    <property type="component" value="Unassembled WGS sequence"/>
</dbReference>
<keyword evidence="1" id="KW-0812">Transmembrane</keyword>
<feature type="chain" id="PRO_5040437621" evidence="2">
    <location>
        <begin position="21"/>
        <end position="197"/>
    </location>
</feature>